<feature type="compositionally biased region" description="Polar residues" evidence="4">
    <location>
        <begin position="223"/>
        <end position="237"/>
    </location>
</feature>
<protein>
    <recommendedName>
        <fullName evidence="7">Ankyrin repeat protein</fullName>
    </recommendedName>
</protein>
<evidence type="ECO:0008006" key="7">
    <source>
        <dbReference type="Google" id="ProtNLM"/>
    </source>
</evidence>
<organism evidence="5 6">
    <name type="scientific">Podospora fimiseda</name>
    <dbReference type="NCBI Taxonomy" id="252190"/>
    <lineage>
        <taxon>Eukaryota</taxon>
        <taxon>Fungi</taxon>
        <taxon>Dikarya</taxon>
        <taxon>Ascomycota</taxon>
        <taxon>Pezizomycotina</taxon>
        <taxon>Sordariomycetes</taxon>
        <taxon>Sordariomycetidae</taxon>
        <taxon>Sordariales</taxon>
        <taxon>Podosporaceae</taxon>
        <taxon>Podospora</taxon>
    </lineage>
</organism>
<sequence length="255" mass="28214">MSMTVSASTTKTTVRTSRQLSYSSTSAQLAQSSALNARDKSLKEFWRAVKEIRSSMPDPTTEEPAQLGKVLLALQGVSTSVIFLHVASRMGYLDAIKTAFEAIKSERRSYEIPTWFDRREDKTGNTALIMAAENGNYKVAEYLLEVGADRKWKNKDGMSARDCIKSQDDWLALLEPTHNQLLSPVMTKPELLCPSIPNLTCHDSKFKPTQPPQNPPQPNINTLSSHPTQLSHRSFTPVNGRGGSHEAPVNGSEIL</sequence>
<keyword evidence="2 3" id="KW-0040">ANK repeat</keyword>
<evidence type="ECO:0000313" key="5">
    <source>
        <dbReference type="EMBL" id="KAK4221967.1"/>
    </source>
</evidence>
<feature type="compositionally biased region" description="Pro residues" evidence="4">
    <location>
        <begin position="209"/>
        <end position="218"/>
    </location>
</feature>
<reference evidence="5" key="2">
    <citation type="submission" date="2023-05" db="EMBL/GenBank/DDBJ databases">
        <authorList>
            <consortium name="Lawrence Berkeley National Laboratory"/>
            <person name="Steindorff A."/>
            <person name="Hensen N."/>
            <person name="Bonometti L."/>
            <person name="Westerberg I."/>
            <person name="Brannstrom I.O."/>
            <person name="Guillou S."/>
            <person name="Cros-Aarteil S."/>
            <person name="Calhoun S."/>
            <person name="Haridas S."/>
            <person name="Kuo A."/>
            <person name="Mondo S."/>
            <person name="Pangilinan J."/>
            <person name="Riley R."/>
            <person name="Labutti K."/>
            <person name="Andreopoulos B."/>
            <person name="Lipzen A."/>
            <person name="Chen C."/>
            <person name="Yanf M."/>
            <person name="Daum C."/>
            <person name="Ng V."/>
            <person name="Clum A."/>
            <person name="Ohm R."/>
            <person name="Martin F."/>
            <person name="Silar P."/>
            <person name="Natvig D."/>
            <person name="Lalanne C."/>
            <person name="Gautier V."/>
            <person name="Ament-Velasquez S.L."/>
            <person name="Kruys A."/>
            <person name="Hutchinson M.I."/>
            <person name="Powell A.J."/>
            <person name="Barry K."/>
            <person name="Miller A.N."/>
            <person name="Grigoriev I.V."/>
            <person name="Debuchy R."/>
            <person name="Gladieux P."/>
            <person name="Thoren M.H."/>
            <person name="Johannesson H."/>
        </authorList>
    </citation>
    <scope>NUCLEOTIDE SEQUENCE</scope>
    <source>
        <strain evidence="5">CBS 990.96</strain>
    </source>
</reference>
<evidence type="ECO:0000256" key="3">
    <source>
        <dbReference type="PROSITE-ProRule" id="PRU00023"/>
    </source>
</evidence>
<gene>
    <name evidence="5" type="ORF">QBC38DRAFT_549623</name>
</gene>
<dbReference type="InterPro" id="IPR036770">
    <property type="entry name" value="Ankyrin_rpt-contain_sf"/>
</dbReference>
<feature type="repeat" description="ANK" evidence="3">
    <location>
        <begin position="123"/>
        <end position="155"/>
    </location>
</feature>
<reference evidence="5" key="1">
    <citation type="journal article" date="2023" name="Mol. Phylogenet. Evol.">
        <title>Genome-scale phylogeny and comparative genomics of the fungal order Sordariales.</title>
        <authorList>
            <person name="Hensen N."/>
            <person name="Bonometti L."/>
            <person name="Westerberg I."/>
            <person name="Brannstrom I.O."/>
            <person name="Guillou S."/>
            <person name="Cros-Aarteil S."/>
            <person name="Calhoun S."/>
            <person name="Haridas S."/>
            <person name="Kuo A."/>
            <person name="Mondo S."/>
            <person name="Pangilinan J."/>
            <person name="Riley R."/>
            <person name="LaButti K."/>
            <person name="Andreopoulos B."/>
            <person name="Lipzen A."/>
            <person name="Chen C."/>
            <person name="Yan M."/>
            <person name="Daum C."/>
            <person name="Ng V."/>
            <person name="Clum A."/>
            <person name="Steindorff A."/>
            <person name="Ohm R.A."/>
            <person name="Martin F."/>
            <person name="Silar P."/>
            <person name="Natvig D.O."/>
            <person name="Lalanne C."/>
            <person name="Gautier V."/>
            <person name="Ament-Velasquez S.L."/>
            <person name="Kruys A."/>
            <person name="Hutchinson M.I."/>
            <person name="Powell A.J."/>
            <person name="Barry K."/>
            <person name="Miller A.N."/>
            <person name="Grigoriev I.V."/>
            <person name="Debuchy R."/>
            <person name="Gladieux P."/>
            <person name="Hiltunen Thoren M."/>
            <person name="Johannesson H."/>
        </authorList>
    </citation>
    <scope>NUCLEOTIDE SEQUENCE</scope>
    <source>
        <strain evidence="5">CBS 990.96</strain>
    </source>
</reference>
<dbReference type="Pfam" id="PF12796">
    <property type="entry name" value="Ank_2"/>
    <property type="match status" value="1"/>
</dbReference>
<dbReference type="PROSITE" id="PS50297">
    <property type="entry name" value="ANK_REP_REGION"/>
    <property type="match status" value="1"/>
</dbReference>
<name>A0AAN6YST8_9PEZI</name>
<dbReference type="SUPFAM" id="SSF48403">
    <property type="entry name" value="Ankyrin repeat"/>
    <property type="match status" value="1"/>
</dbReference>
<feature type="region of interest" description="Disordered" evidence="4">
    <location>
        <begin position="203"/>
        <end position="255"/>
    </location>
</feature>
<proteinExistence type="predicted"/>
<evidence type="ECO:0000313" key="6">
    <source>
        <dbReference type="Proteomes" id="UP001301958"/>
    </source>
</evidence>
<evidence type="ECO:0000256" key="1">
    <source>
        <dbReference type="ARBA" id="ARBA00022737"/>
    </source>
</evidence>
<keyword evidence="1" id="KW-0677">Repeat</keyword>
<dbReference type="AlphaFoldDB" id="A0AAN6YST8"/>
<evidence type="ECO:0000256" key="4">
    <source>
        <dbReference type="SAM" id="MobiDB-lite"/>
    </source>
</evidence>
<dbReference type="Gene3D" id="1.25.40.20">
    <property type="entry name" value="Ankyrin repeat-containing domain"/>
    <property type="match status" value="1"/>
</dbReference>
<dbReference type="InterPro" id="IPR002110">
    <property type="entry name" value="Ankyrin_rpt"/>
</dbReference>
<keyword evidence="6" id="KW-1185">Reference proteome</keyword>
<evidence type="ECO:0000256" key="2">
    <source>
        <dbReference type="ARBA" id="ARBA00023043"/>
    </source>
</evidence>
<dbReference type="Proteomes" id="UP001301958">
    <property type="component" value="Unassembled WGS sequence"/>
</dbReference>
<comment type="caution">
    <text evidence="5">The sequence shown here is derived from an EMBL/GenBank/DDBJ whole genome shotgun (WGS) entry which is preliminary data.</text>
</comment>
<dbReference type="PROSITE" id="PS50088">
    <property type="entry name" value="ANK_REPEAT"/>
    <property type="match status" value="1"/>
</dbReference>
<dbReference type="EMBL" id="MU865501">
    <property type="protein sequence ID" value="KAK4221967.1"/>
    <property type="molecule type" value="Genomic_DNA"/>
</dbReference>
<dbReference type="PANTHER" id="PTHR24171">
    <property type="entry name" value="ANKYRIN REPEAT DOMAIN-CONTAINING PROTEIN 39-RELATED"/>
    <property type="match status" value="1"/>
</dbReference>
<dbReference type="SMART" id="SM00248">
    <property type="entry name" value="ANK"/>
    <property type="match status" value="1"/>
</dbReference>
<accession>A0AAN6YST8</accession>